<dbReference type="EMBL" id="VSWC01000106">
    <property type="protein sequence ID" value="KAA1085933.1"/>
    <property type="molecule type" value="Genomic_DNA"/>
</dbReference>
<protein>
    <submittedName>
        <fullName evidence="3">Uncharacterized protein</fullName>
    </submittedName>
</protein>
<accession>A0A5B0QKZ4</accession>
<dbReference type="AlphaFoldDB" id="A0A5B0QKZ4"/>
<evidence type="ECO:0000313" key="3">
    <source>
        <dbReference type="EMBL" id="KAA1113773.1"/>
    </source>
</evidence>
<comment type="caution">
    <text evidence="3">The sequence shown here is derived from an EMBL/GenBank/DDBJ whole genome shotgun (WGS) entry which is preliminary data.</text>
</comment>
<evidence type="ECO:0000313" key="2">
    <source>
        <dbReference type="EMBL" id="KAA1085933.1"/>
    </source>
</evidence>
<evidence type="ECO:0000256" key="1">
    <source>
        <dbReference type="SAM" id="MobiDB-lite"/>
    </source>
</evidence>
<sequence length="120" mass="13003">MQGSEGGLRRLQQIGSVCTGQQRIRPLPNSTVDQEGILLVNEVVQPRRPVPPVPARLYNLADKEDSLLVDGTTLPAQEGILLVDEAVQPRRPVPPGRRQPNQSLLAGDNLAGQEDSLLGR</sequence>
<keyword evidence="4" id="KW-1185">Reference proteome</keyword>
<dbReference type="Proteomes" id="UP000325313">
    <property type="component" value="Unassembled WGS sequence"/>
</dbReference>
<name>A0A5B0QKZ4_PUCGR</name>
<reference evidence="4 5" key="1">
    <citation type="submission" date="2019-05" db="EMBL/GenBank/DDBJ databases">
        <title>Emergence of the Ug99 lineage of the wheat stem rust pathogen through somatic hybridization.</title>
        <authorList>
            <person name="Li F."/>
            <person name="Upadhyaya N.M."/>
            <person name="Sperschneider J."/>
            <person name="Matny O."/>
            <person name="Nguyen-Phuc H."/>
            <person name="Mago R."/>
            <person name="Raley C."/>
            <person name="Miller M.E."/>
            <person name="Silverstein K.A.T."/>
            <person name="Henningsen E."/>
            <person name="Hirsch C.D."/>
            <person name="Visser B."/>
            <person name="Pretorius Z.A."/>
            <person name="Steffenson B.J."/>
            <person name="Schwessinger B."/>
            <person name="Dodds P.N."/>
            <person name="Figueroa M."/>
        </authorList>
    </citation>
    <scope>NUCLEOTIDE SEQUENCE [LARGE SCALE GENOMIC DNA]</scope>
    <source>
        <strain evidence="2">21-0</strain>
        <strain evidence="3 5">Ug99</strain>
    </source>
</reference>
<dbReference type="Proteomes" id="UP000324748">
    <property type="component" value="Unassembled WGS sequence"/>
</dbReference>
<evidence type="ECO:0000313" key="5">
    <source>
        <dbReference type="Proteomes" id="UP000325313"/>
    </source>
</evidence>
<organism evidence="3 5">
    <name type="scientific">Puccinia graminis f. sp. tritici</name>
    <dbReference type="NCBI Taxonomy" id="56615"/>
    <lineage>
        <taxon>Eukaryota</taxon>
        <taxon>Fungi</taxon>
        <taxon>Dikarya</taxon>
        <taxon>Basidiomycota</taxon>
        <taxon>Pucciniomycotina</taxon>
        <taxon>Pucciniomycetes</taxon>
        <taxon>Pucciniales</taxon>
        <taxon>Pucciniaceae</taxon>
        <taxon>Puccinia</taxon>
    </lineage>
</organism>
<proteinExistence type="predicted"/>
<gene>
    <name evidence="2" type="ORF">PGT21_024666</name>
    <name evidence="3" type="ORF">PGTUg99_018540</name>
</gene>
<evidence type="ECO:0000313" key="4">
    <source>
        <dbReference type="Proteomes" id="UP000324748"/>
    </source>
</evidence>
<feature type="region of interest" description="Disordered" evidence="1">
    <location>
        <begin position="86"/>
        <end position="120"/>
    </location>
</feature>
<dbReference type="EMBL" id="VDEP01000275">
    <property type="protein sequence ID" value="KAA1113773.1"/>
    <property type="molecule type" value="Genomic_DNA"/>
</dbReference>